<reference evidence="1 2" key="1">
    <citation type="submission" date="2018-01" db="EMBL/GenBank/DDBJ databases">
        <title>Whole genome sequencing of Histamine producing bacteria.</title>
        <authorList>
            <person name="Butler K."/>
        </authorList>
    </citation>
    <scope>NUCLEOTIDE SEQUENCE [LARGE SCALE GENOMIC DNA]</scope>
    <source>
        <strain evidence="1 2">JCM 12947</strain>
    </source>
</reference>
<dbReference type="AlphaFoldDB" id="A0A2T3JCN1"/>
<dbReference type="EMBL" id="PYMJ01000020">
    <property type="protein sequence ID" value="PSU46646.1"/>
    <property type="molecule type" value="Genomic_DNA"/>
</dbReference>
<name>A0A2T3JCN1_9GAMM</name>
<sequence length="139" mass="15402">MLVRDITPEEKLELASSVLVFLSTKAADGLLIKKEVLEVACAVVGKDDLIGFTQENTAPLSSFEVGVKSQLNELVTSRHPHPSLVEELEEIESILENPTAFVSCSEEDDGRQYVLRWVCGLELLPSALINKRYREIEGC</sequence>
<dbReference type="RefSeq" id="WP_107244007.1">
    <property type="nucleotide sequence ID" value="NZ_PYMJ01000020.1"/>
</dbReference>
<proteinExistence type="predicted"/>
<dbReference type="Proteomes" id="UP000240987">
    <property type="component" value="Unassembled WGS sequence"/>
</dbReference>
<comment type="caution">
    <text evidence="1">The sequence shown here is derived from an EMBL/GenBank/DDBJ whole genome shotgun (WGS) entry which is preliminary data.</text>
</comment>
<gene>
    <name evidence="1" type="ORF">C9J12_18235</name>
</gene>
<evidence type="ECO:0000313" key="2">
    <source>
        <dbReference type="Proteomes" id="UP000240987"/>
    </source>
</evidence>
<organism evidence="1 2">
    <name type="scientific">Photobacterium frigidiphilum</name>
    <dbReference type="NCBI Taxonomy" id="264736"/>
    <lineage>
        <taxon>Bacteria</taxon>
        <taxon>Pseudomonadati</taxon>
        <taxon>Pseudomonadota</taxon>
        <taxon>Gammaproteobacteria</taxon>
        <taxon>Vibrionales</taxon>
        <taxon>Vibrionaceae</taxon>
        <taxon>Photobacterium</taxon>
    </lineage>
</organism>
<keyword evidence="2" id="KW-1185">Reference proteome</keyword>
<protein>
    <submittedName>
        <fullName evidence="1">Uncharacterized protein</fullName>
    </submittedName>
</protein>
<evidence type="ECO:0000313" key="1">
    <source>
        <dbReference type="EMBL" id="PSU46646.1"/>
    </source>
</evidence>
<accession>A0A2T3JCN1</accession>